<feature type="compositionally biased region" description="Low complexity" evidence="1">
    <location>
        <begin position="43"/>
        <end position="54"/>
    </location>
</feature>
<reference evidence="2" key="1">
    <citation type="journal article" date="2021" name="IMA Fungus">
        <title>Genomic characterization of three marine fungi, including Emericellopsis atlantica sp. nov. with signatures of a generalist lifestyle and marine biomass degradation.</title>
        <authorList>
            <person name="Hagestad O.C."/>
            <person name="Hou L."/>
            <person name="Andersen J.H."/>
            <person name="Hansen E.H."/>
            <person name="Altermark B."/>
            <person name="Li C."/>
            <person name="Kuhnert E."/>
            <person name="Cox R.J."/>
            <person name="Crous P.W."/>
            <person name="Spatafora J.W."/>
            <person name="Lail K."/>
            <person name="Amirebrahimi M."/>
            <person name="Lipzen A."/>
            <person name="Pangilinan J."/>
            <person name="Andreopoulos W."/>
            <person name="Hayes R.D."/>
            <person name="Ng V."/>
            <person name="Grigoriev I.V."/>
            <person name="Jackson S.A."/>
            <person name="Sutton T.D.S."/>
            <person name="Dobson A.D.W."/>
            <person name="Rama T."/>
        </authorList>
    </citation>
    <scope>NUCLEOTIDE SEQUENCE</scope>
    <source>
        <strain evidence="2">TS7</strain>
    </source>
</reference>
<evidence type="ECO:0000313" key="3">
    <source>
        <dbReference type="Proteomes" id="UP000887229"/>
    </source>
</evidence>
<sequence length="209" mass="21741">MSPGAPSPILHLNSSIASVPKTGKRSVSSAPAQRNALMISKPSSASCSTRSTRANRLSRSSSAGTACLRASCVKSLASPARITGVGISLPSPTRWPVTFSAQLPPSPPGSFPGYTPESYGPFIGFDISSGWTRCADGDAPEFPASGSYDVSSPCYPNSKCGTGPTYLPRGAPNPMVLSPAGCENDDGISSPPYQHLFPRKHGRTWLISI</sequence>
<dbReference type="AlphaFoldDB" id="A0A9P7ZF41"/>
<dbReference type="Proteomes" id="UP000887229">
    <property type="component" value="Unassembled WGS sequence"/>
</dbReference>
<dbReference type="GeneID" id="70290168"/>
<dbReference type="EMBL" id="MU251275">
    <property type="protein sequence ID" value="KAG9250657.1"/>
    <property type="molecule type" value="Genomic_DNA"/>
</dbReference>
<organism evidence="2 3">
    <name type="scientific">Emericellopsis atlantica</name>
    <dbReference type="NCBI Taxonomy" id="2614577"/>
    <lineage>
        <taxon>Eukaryota</taxon>
        <taxon>Fungi</taxon>
        <taxon>Dikarya</taxon>
        <taxon>Ascomycota</taxon>
        <taxon>Pezizomycotina</taxon>
        <taxon>Sordariomycetes</taxon>
        <taxon>Hypocreomycetidae</taxon>
        <taxon>Hypocreales</taxon>
        <taxon>Bionectriaceae</taxon>
        <taxon>Emericellopsis</taxon>
    </lineage>
</organism>
<gene>
    <name evidence="2" type="ORF">F5Z01DRAFT_355154</name>
</gene>
<accession>A0A9P7ZF41</accession>
<name>A0A9P7ZF41_9HYPO</name>
<dbReference type="RefSeq" id="XP_046114581.1">
    <property type="nucleotide sequence ID" value="XM_046259265.1"/>
</dbReference>
<feature type="region of interest" description="Disordered" evidence="1">
    <location>
        <begin position="1"/>
        <end position="59"/>
    </location>
</feature>
<comment type="caution">
    <text evidence="2">The sequence shown here is derived from an EMBL/GenBank/DDBJ whole genome shotgun (WGS) entry which is preliminary data.</text>
</comment>
<protein>
    <submittedName>
        <fullName evidence="2">Uncharacterized protein</fullName>
    </submittedName>
</protein>
<proteinExistence type="predicted"/>
<evidence type="ECO:0000313" key="2">
    <source>
        <dbReference type="EMBL" id="KAG9250657.1"/>
    </source>
</evidence>
<keyword evidence="3" id="KW-1185">Reference proteome</keyword>
<evidence type="ECO:0000256" key="1">
    <source>
        <dbReference type="SAM" id="MobiDB-lite"/>
    </source>
</evidence>